<gene>
    <name evidence="2" type="ORF">ARMSODRAFT_1017566</name>
</gene>
<feature type="compositionally biased region" description="Pro residues" evidence="1">
    <location>
        <begin position="516"/>
        <end position="531"/>
    </location>
</feature>
<dbReference type="STRING" id="1076256.A0A2H3C3R4"/>
<evidence type="ECO:0000313" key="2">
    <source>
        <dbReference type="EMBL" id="PBK70783.1"/>
    </source>
</evidence>
<proteinExistence type="predicted"/>
<feature type="compositionally biased region" description="Basic residues" evidence="1">
    <location>
        <begin position="445"/>
        <end position="454"/>
    </location>
</feature>
<accession>A0A2H3C3R4</accession>
<organism evidence="2 3">
    <name type="scientific">Armillaria solidipes</name>
    <dbReference type="NCBI Taxonomy" id="1076256"/>
    <lineage>
        <taxon>Eukaryota</taxon>
        <taxon>Fungi</taxon>
        <taxon>Dikarya</taxon>
        <taxon>Basidiomycota</taxon>
        <taxon>Agaricomycotina</taxon>
        <taxon>Agaricomycetes</taxon>
        <taxon>Agaricomycetidae</taxon>
        <taxon>Agaricales</taxon>
        <taxon>Marasmiineae</taxon>
        <taxon>Physalacriaceae</taxon>
        <taxon>Armillaria</taxon>
    </lineage>
</organism>
<dbReference type="AlphaFoldDB" id="A0A2H3C3R4"/>
<name>A0A2H3C3R4_9AGAR</name>
<feature type="region of interest" description="Disordered" evidence="1">
    <location>
        <begin position="572"/>
        <end position="614"/>
    </location>
</feature>
<dbReference type="EMBL" id="KZ293425">
    <property type="protein sequence ID" value="PBK70783.1"/>
    <property type="molecule type" value="Genomic_DNA"/>
</dbReference>
<feature type="region of interest" description="Disordered" evidence="1">
    <location>
        <begin position="388"/>
        <end position="459"/>
    </location>
</feature>
<dbReference type="Proteomes" id="UP000218334">
    <property type="component" value="Unassembled WGS sequence"/>
</dbReference>
<feature type="compositionally biased region" description="Basic residues" evidence="1">
    <location>
        <begin position="417"/>
        <end position="430"/>
    </location>
</feature>
<evidence type="ECO:0000313" key="3">
    <source>
        <dbReference type="Proteomes" id="UP000218334"/>
    </source>
</evidence>
<dbReference type="CDD" id="cd00084">
    <property type="entry name" value="HMG-box_SF"/>
    <property type="match status" value="1"/>
</dbReference>
<keyword evidence="3" id="KW-1185">Reference proteome</keyword>
<feature type="region of interest" description="Disordered" evidence="1">
    <location>
        <begin position="510"/>
        <end position="556"/>
    </location>
</feature>
<reference evidence="3" key="1">
    <citation type="journal article" date="2017" name="Nat. Ecol. Evol.">
        <title>Genome expansion and lineage-specific genetic innovations in the forest pathogenic fungi Armillaria.</title>
        <authorList>
            <person name="Sipos G."/>
            <person name="Prasanna A.N."/>
            <person name="Walter M.C."/>
            <person name="O'Connor E."/>
            <person name="Balint B."/>
            <person name="Krizsan K."/>
            <person name="Kiss B."/>
            <person name="Hess J."/>
            <person name="Varga T."/>
            <person name="Slot J."/>
            <person name="Riley R."/>
            <person name="Boka B."/>
            <person name="Rigling D."/>
            <person name="Barry K."/>
            <person name="Lee J."/>
            <person name="Mihaltcheva S."/>
            <person name="LaButti K."/>
            <person name="Lipzen A."/>
            <person name="Waldron R."/>
            <person name="Moloney N.M."/>
            <person name="Sperisen C."/>
            <person name="Kredics L."/>
            <person name="Vagvoelgyi C."/>
            <person name="Patrignani A."/>
            <person name="Fitzpatrick D."/>
            <person name="Nagy I."/>
            <person name="Doyle S."/>
            <person name="Anderson J.B."/>
            <person name="Grigoriev I.V."/>
            <person name="Gueldener U."/>
            <person name="Muensterkoetter M."/>
            <person name="Nagy L.G."/>
        </authorList>
    </citation>
    <scope>NUCLEOTIDE SEQUENCE [LARGE SCALE GENOMIC DNA]</scope>
    <source>
        <strain evidence="3">28-4</strain>
    </source>
</reference>
<protein>
    <submittedName>
        <fullName evidence="2">Uncharacterized protein</fullName>
    </submittedName>
</protein>
<evidence type="ECO:0000256" key="1">
    <source>
        <dbReference type="SAM" id="MobiDB-lite"/>
    </source>
</evidence>
<feature type="compositionally biased region" description="Acidic residues" evidence="1">
    <location>
        <begin position="404"/>
        <end position="413"/>
    </location>
</feature>
<sequence length="794" mass="88242">MNAGTVNVDGDNQESDIMPANTAIVNPEHDDRLFPPIVLPPFPKGWAKGSRETLLDSCQVTFSYRHTESVTAVKEYADTVTNQYLKAYYWDDPEDQELTGLPPLPHEEVLTPQRKALKVAKLVRLTNAIYNWLNYRWKYPKNSPSPANSRNPKSEDPLHLLLCSVSGVDIGRSRALTAAECWSKDHFEEIKRELEGETMAEGRSRIGTTATATQKQFVLLPEDVKKRYEALAKEEGKQAREAKQSAIENAGALLSPSEAQLALNQLPVTLAPFLKKLGNMLGIHACLFLAGPEPQKGGQINVLSYYIQQLLDTGSNSVGSRMHAGFDKSPIPLEFPEAMPAQYEKTLGLFRQFVETCYSDEEMAAQSLLPDMLAQYMDTDAGVLEHEVIPGAVETPGSKRQLDSDDDGMEEGDEHPHPKKKAKKAKKRQQKVSEEAEEPAAKTGAGKKKKKATKKVVTEAPGAATEMVVDDTPDLPICHRTPLCDAINRAVVPPGMENIDPLLLKDVTTTPRPRPHPCPQHLPAAPLPPPLRKSYGDLPPITGPNDNPNPFAVSPEHPDAIIFCSSPLPVDEDVPPHPIDAPRSDVDSTNGNPKTGDNPPSPPSIEESNDSPMSDASLLQAEIWKSWYKQIRKTVDSIELPGQWNLVTMYLTLLEGWNGFKKGDGGKADILLPTHRPQWLSYWIRCGRKALPHHELKDLTTMSEEWWKFWKSLQLEWRNIDGVKGPLGPSHREEIVRDKEWGELAKRGVNSVVTMVAGLAFWGYVAKGGTQRQKDIWENAVEDMKWVLQCMSSK</sequence>